<evidence type="ECO:0000313" key="3">
    <source>
        <dbReference type="EMBL" id="KIM20670.1"/>
    </source>
</evidence>
<accession>A0A0C3A7S5</accession>
<keyword evidence="2" id="KW-0442">Lipid degradation</keyword>
<dbReference type="PANTHER" id="PTHR24185:SF1">
    <property type="entry name" value="CALCIUM-INDEPENDENT PHOSPHOLIPASE A2-GAMMA"/>
    <property type="match status" value="1"/>
</dbReference>
<dbReference type="GO" id="GO:0016042">
    <property type="term" value="P:lipid catabolic process"/>
    <property type="evidence" value="ECO:0007669"/>
    <property type="project" value="UniProtKB-KW"/>
</dbReference>
<dbReference type="GO" id="GO:0019369">
    <property type="term" value="P:arachidonate metabolic process"/>
    <property type="evidence" value="ECO:0007669"/>
    <property type="project" value="TreeGrafter"/>
</dbReference>
<dbReference type="Gene3D" id="3.40.1090.10">
    <property type="entry name" value="Cytosolic phospholipase A2 catalytic domain"/>
    <property type="match status" value="1"/>
</dbReference>
<keyword evidence="1" id="KW-0378">Hydrolase</keyword>
<protein>
    <submittedName>
        <fullName evidence="3">Uncharacterized protein</fullName>
    </submittedName>
</protein>
<reference evidence="3 4" key="1">
    <citation type="submission" date="2014-04" db="EMBL/GenBank/DDBJ databases">
        <authorList>
            <consortium name="DOE Joint Genome Institute"/>
            <person name="Kuo A."/>
            <person name="Zuccaro A."/>
            <person name="Kohler A."/>
            <person name="Nagy L.G."/>
            <person name="Floudas D."/>
            <person name="Copeland A."/>
            <person name="Barry K.W."/>
            <person name="Cichocki N."/>
            <person name="Veneault-Fourrey C."/>
            <person name="LaButti K."/>
            <person name="Lindquist E.A."/>
            <person name="Lipzen A."/>
            <person name="Lundell T."/>
            <person name="Morin E."/>
            <person name="Murat C."/>
            <person name="Sun H."/>
            <person name="Tunlid A."/>
            <person name="Henrissat B."/>
            <person name="Grigoriev I.V."/>
            <person name="Hibbett D.S."/>
            <person name="Martin F."/>
            <person name="Nordberg H.P."/>
            <person name="Cantor M.N."/>
            <person name="Hua S.X."/>
        </authorList>
    </citation>
    <scope>NUCLEOTIDE SEQUENCE [LARGE SCALE GENOMIC DNA]</scope>
    <source>
        <strain evidence="3 4">MAFF 305830</strain>
    </source>
</reference>
<dbReference type="Proteomes" id="UP000054097">
    <property type="component" value="Unassembled WGS sequence"/>
</dbReference>
<dbReference type="SUPFAM" id="SSF52151">
    <property type="entry name" value="FabD/lysophospholipase-like"/>
    <property type="match status" value="1"/>
</dbReference>
<dbReference type="PANTHER" id="PTHR24185">
    <property type="entry name" value="CALCIUM-INDEPENDENT PHOSPHOLIPASE A2-GAMMA"/>
    <property type="match status" value="1"/>
</dbReference>
<reference evidence="4" key="2">
    <citation type="submission" date="2015-01" db="EMBL/GenBank/DDBJ databases">
        <title>Evolutionary Origins and Diversification of the Mycorrhizal Mutualists.</title>
        <authorList>
            <consortium name="DOE Joint Genome Institute"/>
            <consortium name="Mycorrhizal Genomics Consortium"/>
            <person name="Kohler A."/>
            <person name="Kuo A."/>
            <person name="Nagy L.G."/>
            <person name="Floudas D."/>
            <person name="Copeland A."/>
            <person name="Barry K.W."/>
            <person name="Cichocki N."/>
            <person name="Veneault-Fourrey C."/>
            <person name="LaButti K."/>
            <person name="Lindquist E.A."/>
            <person name="Lipzen A."/>
            <person name="Lundell T."/>
            <person name="Morin E."/>
            <person name="Murat C."/>
            <person name="Riley R."/>
            <person name="Ohm R."/>
            <person name="Sun H."/>
            <person name="Tunlid A."/>
            <person name="Henrissat B."/>
            <person name="Grigoriev I.V."/>
            <person name="Hibbett D.S."/>
            <person name="Martin F."/>
        </authorList>
    </citation>
    <scope>NUCLEOTIDE SEQUENCE [LARGE SCALE GENOMIC DNA]</scope>
    <source>
        <strain evidence="4">MAFF 305830</strain>
    </source>
</reference>
<dbReference type="HOGENOM" id="CLU_000288_144_2_1"/>
<gene>
    <name evidence="3" type="ORF">M408DRAFT_47217</name>
</gene>
<evidence type="ECO:0000256" key="1">
    <source>
        <dbReference type="ARBA" id="ARBA00022801"/>
    </source>
</evidence>
<dbReference type="OrthoDB" id="630895at2759"/>
<feature type="non-terminal residue" evidence="3">
    <location>
        <position position="263"/>
    </location>
</feature>
<feature type="non-terminal residue" evidence="3">
    <location>
        <position position="1"/>
    </location>
</feature>
<evidence type="ECO:0000256" key="2">
    <source>
        <dbReference type="ARBA" id="ARBA00022963"/>
    </source>
</evidence>
<dbReference type="GO" id="GO:0047499">
    <property type="term" value="F:calcium-independent phospholipase A2 activity"/>
    <property type="evidence" value="ECO:0007669"/>
    <property type="project" value="TreeGrafter"/>
</dbReference>
<keyword evidence="2" id="KW-0443">Lipid metabolism</keyword>
<dbReference type="AlphaFoldDB" id="A0A0C3A7S5"/>
<dbReference type="GO" id="GO:0016020">
    <property type="term" value="C:membrane"/>
    <property type="evidence" value="ECO:0007669"/>
    <property type="project" value="TreeGrafter"/>
</dbReference>
<keyword evidence="4" id="KW-1185">Reference proteome</keyword>
<sequence>IFRLAALLLGHLRMDVDQATDTLLSIATTIPSAVSDDQVALEANTNSLRNTVNEAIEECGIALDVKMEDERLSSKCKVAIYAASVANLSHPVIFRTYSRRGSNTNLTIVEAICSTLATPSTFAPVVVGKRPRQQKYVGGVLRANNPTRELLKEAGNIFGEDTCIAQVLSLGTGRPQVFRLSNSIPSGVSRVLEELTLDCEGVAADLSAQLSGVEAYLRLNVDRGMERLGMHEWDDLGPIETHTSAYMNDPTIQAYVEASLRRI</sequence>
<proteinExistence type="predicted"/>
<dbReference type="EMBL" id="KN824414">
    <property type="protein sequence ID" value="KIM20670.1"/>
    <property type="molecule type" value="Genomic_DNA"/>
</dbReference>
<dbReference type="InterPro" id="IPR016035">
    <property type="entry name" value="Acyl_Trfase/lysoPLipase"/>
</dbReference>
<name>A0A0C3A7S5_SERVB</name>
<organism evidence="3 4">
    <name type="scientific">Serendipita vermifera MAFF 305830</name>
    <dbReference type="NCBI Taxonomy" id="933852"/>
    <lineage>
        <taxon>Eukaryota</taxon>
        <taxon>Fungi</taxon>
        <taxon>Dikarya</taxon>
        <taxon>Basidiomycota</taxon>
        <taxon>Agaricomycotina</taxon>
        <taxon>Agaricomycetes</taxon>
        <taxon>Sebacinales</taxon>
        <taxon>Serendipitaceae</taxon>
        <taxon>Serendipita</taxon>
    </lineage>
</organism>
<evidence type="ECO:0000313" key="4">
    <source>
        <dbReference type="Proteomes" id="UP000054097"/>
    </source>
</evidence>